<keyword evidence="2" id="KW-1133">Transmembrane helix</keyword>
<name>S3B833_9BURK</name>
<dbReference type="InterPro" id="IPR032710">
    <property type="entry name" value="NTF2-like_dom_sf"/>
</dbReference>
<feature type="transmembrane region" description="Helical" evidence="2">
    <location>
        <begin position="81"/>
        <end position="100"/>
    </location>
</feature>
<dbReference type="EMBL" id="ATCF01000038">
    <property type="protein sequence ID" value="EPD97518.1"/>
    <property type="molecule type" value="Genomic_DNA"/>
</dbReference>
<dbReference type="HOGENOM" id="CLU_052470_0_0_4"/>
<dbReference type="PANTHER" id="PTHR41542:SF1">
    <property type="entry name" value="BLL5807 PROTEIN"/>
    <property type="match status" value="1"/>
</dbReference>
<feature type="domain" description="Tim44-like" evidence="4">
    <location>
        <begin position="191"/>
        <end position="323"/>
    </location>
</feature>
<feature type="compositionally biased region" description="Low complexity" evidence="1">
    <location>
        <begin position="44"/>
        <end position="65"/>
    </location>
</feature>
<feature type="region of interest" description="Disordered" evidence="1">
    <location>
        <begin position="44"/>
        <end position="75"/>
    </location>
</feature>
<feature type="compositionally biased region" description="Polar residues" evidence="1">
    <location>
        <begin position="142"/>
        <end position="173"/>
    </location>
</feature>
<dbReference type="InterPro" id="IPR007379">
    <property type="entry name" value="Tim44-like_dom"/>
</dbReference>
<dbReference type="SUPFAM" id="SSF54427">
    <property type="entry name" value="NTF2-like"/>
    <property type="match status" value="1"/>
</dbReference>
<feature type="region of interest" description="Disordered" evidence="1">
    <location>
        <begin position="131"/>
        <end position="179"/>
    </location>
</feature>
<sequence>MKNLIAALVVCVALATTSFDADAAKRFGGGASFGKAAPTFSQRAPTAAPAAPSAQPRANQAQPKAAPAPTPAQKPSMMRSVLGGIAAALGITALLSLLGINGAGISSLITGLLLAVVVFFVVRMFLMRRRPQTAGGPAGSNPFDQQRQTDMEQTMQRESNSAPQQNCQQSQGGVRSGSLMDQLMGGAASESSSTAESSGLVDVTPVDFDREGFLKTARDNYLKLQQAWDTGNVIEISDFTSNEIFTAVTHQLRERKGEVYHTEVKTLENELLGIAQQDGTYYASVRFSGSLVVNGEPETFDEIWVLEKPVTGTGGWLLCAIRQNESSAQA</sequence>
<dbReference type="Proteomes" id="UP000014400">
    <property type="component" value="Unassembled WGS sequence"/>
</dbReference>
<dbReference type="RefSeq" id="WP_016475325.1">
    <property type="nucleotide sequence ID" value="NZ_KE150482.1"/>
</dbReference>
<evidence type="ECO:0000256" key="2">
    <source>
        <dbReference type="SAM" id="Phobius"/>
    </source>
</evidence>
<dbReference type="SMART" id="SM00978">
    <property type="entry name" value="Tim44"/>
    <property type="match status" value="1"/>
</dbReference>
<keyword evidence="2" id="KW-0812">Transmembrane</keyword>
<keyword evidence="6" id="KW-1185">Reference proteome</keyword>
<reference evidence="5 6" key="1">
    <citation type="submission" date="2013-04" db="EMBL/GenBank/DDBJ databases">
        <title>The Genome Sequence of Sutterella wadsworthensis HGA0223.</title>
        <authorList>
            <consortium name="The Broad Institute Genomics Platform"/>
            <person name="Earl A."/>
            <person name="Ward D."/>
            <person name="Feldgarden M."/>
            <person name="Gevers D."/>
            <person name="Schmidt T.M."/>
            <person name="Dover J."/>
            <person name="Dai D."/>
            <person name="Walker B."/>
            <person name="Young S."/>
            <person name="Zeng Q."/>
            <person name="Gargeya S."/>
            <person name="Fitzgerald M."/>
            <person name="Haas B."/>
            <person name="Abouelleil A."/>
            <person name="Allen A.W."/>
            <person name="Alvarado L."/>
            <person name="Arachchi H.M."/>
            <person name="Berlin A.M."/>
            <person name="Chapman S.B."/>
            <person name="Gainer-Dewar J."/>
            <person name="Goldberg J."/>
            <person name="Griggs A."/>
            <person name="Gujja S."/>
            <person name="Hansen M."/>
            <person name="Howarth C."/>
            <person name="Imamovic A."/>
            <person name="Ireland A."/>
            <person name="Larimer J."/>
            <person name="McCowan C."/>
            <person name="Murphy C."/>
            <person name="Pearson M."/>
            <person name="Poon T.W."/>
            <person name="Priest M."/>
            <person name="Roberts A."/>
            <person name="Saif S."/>
            <person name="Shea T."/>
            <person name="Sisk P."/>
            <person name="Sykes S."/>
            <person name="Wortman J."/>
            <person name="Nusbaum C."/>
            <person name="Birren B."/>
        </authorList>
    </citation>
    <scope>NUCLEOTIDE SEQUENCE [LARGE SCALE GENOMIC DNA]</scope>
    <source>
        <strain evidence="5 6">HGA0223</strain>
    </source>
</reference>
<gene>
    <name evidence="5" type="ORF">HMPREF1476_02355</name>
</gene>
<dbReference type="Gene3D" id="3.10.450.240">
    <property type="match status" value="1"/>
</dbReference>
<keyword evidence="3" id="KW-0732">Signal</keyword>
<dbReference type="AlphaFoldDB" id="S3B833"/>
<feature type="transmembrane region" description="Helical" evidence="2">
    <location>
        <begin position="107"/>
        <end position="126"/>
    </location>
</feature>
<evidence type="ECO:0000256" key="1">
    <source>
        <dbReference type="SAM" id="MobiDB-lite"/>
    </source>
</evidence>
<dbReference type="PANTHER" id="PTHR41542">
    <property type="entry name" value="BLL5807 PROTEIN"/>
    <property type="match status" value="1"/>
</dbReference>
<evidence type="ECO:0000313" key="5">
    <source>
        <dbReference type="EMBL" id="EPD97518.1"/>
    </source>
</evidence>
<proteinExistence type="predicted"/>
<organism evidence="5 6">
    <name type="scientific">Sutterella wadsworthensis HGA0223</name>
    <dbReference type="NCBI Taxonomy" id="1203554"/>
    <lineage>
        <taxon>Bacteria</taxon>
        <taxon>Pseudomonadati</taxon>
        <taxon>Pseudomonadota</taxon>
        <taxon>Betaproteobacteria</taxon>
        <taxon>Burkholderiales</taxon>
        <taxon>Sutterellaceae</taxon>
        <taxon>Sutterella</taxon>
    </lineage>
</organism>
<evidence type="ECO:0000256" key="3">
    <source>
        <dbReference type="SAM" id="SignalP"/>
    </source>
</evidence>
<feature type="signal peptide" evidence="3">
    <location>
        <begin position="1"/>
        <end position="23"/>
    </location>
</feature>
<accession>S3B833</accession>
<dbReference type="STRING" id="1203554.HMPREF1476_02355"/>
<evidence type="ECO:0000259" key="4">
    <source>
        <dbReference type="SMART" id="SM00978"/>
    </source>
</evidence>
<dbReference type="GeneID" id="64062270"/>
<dbReference type="eggNOG" id="COG4395">
    <property type="taxonomic scope" value="Bacteria"/>
</dbReference>
<protein>
    <recommendedName>
        <fullName evidence="4">Tim44-like domain-containing protein</fullName>
    </recommendedName>
</protein>
<feature type="chain" id="PRO_5004517671" description="Tim44-like domain-containing protein" evidence="3">
    <location>
        <begin position="24"/>
        <end position="330"/>
    </location>
</feature>
<dbReference type="PATRIC" id="fig|1203554.3.peg.2435"/>
<keyword evidence="2" id="KW-0472">Membrane</keyword>
<dbReference type="Pfam" id="PF04280">
    <property type="entry name" value="Tim44"/>
    <property type="match status" value="1"/>
</dbReference>
<comment type="caution">
    <text evidence="5">The sequence shown here is derived from an EMBL/GenBank/DDBJ whole genome shotgun (WGS) entry which is preliminary data.</text>
</comment>
<evidence type="ECO:0000313" key="6">
    <source>
        <dbReference type="Proteomes" id="UP000014400"/>
    </source>
</evidence>